<dbReference type="Pfam" id="PF02895">
    <property type="entry name" value="H-kinase_dim"/>
    <property type="match status" value="1"/>
</dbReference>
<dbReference type="Gene3D" id="3.30.565.10">
    <property type="entry name" value="Histidine kinase-like ATPase, C-terminal domain"/>
    <property type="match status" value="1"/>
</dbReference>
<dbReference type="SUPFAM" id="SSF47384">
    <property type="entry name" value="Homodimeric domain of signal transducing histidine kinase"/>
    <property type="match status" value="1"/>
</dbReference>
<dbReference type="SMART" id="SM00387">
    <property type="entry name" value="HATPase_c"/>
    <property type="match status" value="1"/>
</dbReference>
<feature type="domain" description="Histidine kinase" evidence="15">
    <location>
        <begin position="256"/>
        <end position="537"/>
    </location>
</feature>
<evidence type="ECO:0000313" key="18">
    <source>
        <dbReference type="EMBL" id="BBI35755.1"/>
    </source>
</evidence>
<keyword evidence="10" id="KW-0418">Kinase</keyword>
<dbReference type="InterPro" id="IPR037052">
    <property type="entry name" value="CheA-like_P2_sf"/>
</dbReference>
<dbReference type="EC" id="2.7.13.3" evidence="3"/>
<evidence type="ECO:0000256" key="8">
    <source>
        <dbReference type="ARBA" id="ARBA00022679"/>
    </source>
</evidence>
<dbReference type="Proteomes" id="UP000289856">
    <property type="component" value="Chromosome"/>
</dbReference>
<dbReference type="Gene3D" id="1.20.120.160">
    <property type="entry name" value="HPT domain"/>
    <property type="match status" value="1"/>
</dbReference>
<dbReference type="SMART" id="SM01231">
    <property type="entry name" value="H-kinase_dim"/>
    <property type="match status" value="1"/>
</dbReference>
<dbReference type="SUPFAM" id="SSF50341">
    <property type="entry name" value="CheW-like"/>
    <property type="match status" value="1"/>
</dbReference>
<dbReference type="Gene3D" id="2.30.30.40">
    <property type="entry name" value="SH3 Domains"/>
    <property type="match status" value="1"/>
</dbReference>
<dbReference type="InterPro" id="IPR036061">
    <property type="entry name" value="CheW-like_dom_sf"/>
</dbReference>
<dbReference type="GO" id="GO:0000155">
    <property type="term" value="F:phosphorelay sensor kinase activity"/>
    <property type="evidence" value="ECO:0007669"/>
    <property type="project" value="InterPro"/>
</dbReference>
<dbReference type="InterPro" id="IPR004105">
    <property type="entry name" value="CheA-like_dim"/>
</dbReference>
<evidence type="ECO:0000259" key="16">
    <source>
        <dbReference type="PROSITE" id="PS50851"/>
    </source>
</evidence>
<dbReference type="GO" id="GO:0005737">
    <property type="term" value="C:cytoplasm"/>
    <property type="evidence" value="ECO:0007669"/>
    <property type="project" value="UniProtKB-SubCell"/>
</dbReference>
<dbReference type="PANTHER" id="PTHR43395:SF10">
    <property type="entry name" value="CHEMOTAXIS PROTEIN CHEA"/>
    <property type="match status" value="1"/>
</dbReference>
<dbReference type="SUPFAM" id="SSF47226">
    <property type="entry name" value="Histidine-containing phosphotransfer domain, HPT domain"/>
    <property type="match status" value="1"/>
</dbReference>
<dbReference type="PRINTS" id="PR00344">
    <property type="entry name" value="BCTRLSENSOR"/>
</dbReference>
<proteinExistence type="predicted"/>
<dbReference type="Gene3D" id="1.10.287.560">
    <property type="entry name" value="Histidine kinase CheA-like, homodimeric domain"/>
    <property type="match status" value="1"/>
</dbReference>
<comment type="function">
    <text evidence="13">Involved in the transmission of sensory signals from the chemoreceptors to the flagellar motors. CheA is autophosphorylated; it can transfer its phosphate group to either CheB or CheY.</text>
</comment>
<dbReference type="OrthoDB" id="9803176at2"/>
<evidence type="ECO:0000256" key="12">
    <source>
        <dbReference type="ARBA" id="ARBA00023012"/>
    </source>
</evidence>
<evidence type="ECO:0000259" key="15">
    <source>
        <dbReference type="PROSITE" id="PS50109"/>
    </source>
</evidence>
<dbReference type="InterPro" id="IPR036641">
    <property type="entry name" value="HPT_dom_sf"/>
</dbReference>
<dbReference type="SMART" id="SM00260">
    <property type="entry name" value="CheW"/>
    <property type="match status" value="1"/>
</dbReference>
<dbReference type="InterPro" id="IPR003594">
    <property type="entry name" value="HATPase_dom"/>
</dbReference>
<dbReference type="Pfam" id="PF02518">
    <property type="entry name" value="HATPase_c"/>
    <property type="match status" value="1"/>
</dbReference>
<dbReference type="PROSITE" id="PS50894">
    <property type="entry name" value="HPT"/>
    <property type="match status" value="1"/>
</dbReference>
<gene>
    <name evidence="18" type="ORF">KCTCHS21_51540</name>
</gene>
<dbReference type="Gene3D" id="3.30.70.1110">
    <property type="entry name" value="Histidine kinase CheA-like, P2 response regulator-binding domain"/>
    <property type="match status" value="1"/>
</dbReference>
<sequence>MLDMTEYQTLYMEELDEQLHLMEEEILRIEQSGESLEGIQRLFRAAHTLKGSSAAMGYDRMKRLTHNMEHILENVRNGEYTLTKELATLFFHCVDRMKQLRTEIANGNIEKSDIDDLLLELRKDSWASSPQNEVFSGLSADIELPDEALHSVIQQMTSGKKAFWVHIYLTDECEMRAARIHVMNHLLEQFAAIVWSDFSRVVEEIQGNGDASARWLIVSDSSEETMAEDILQWVDVERVDIRESNITELKALTISSVNDQEEFSESSISSSASLIQEKSRVQSIRVNVDRLEQLMNLVGELVIDQTRIKQIEKSLDLKFGTDELIQDLGQISDHFTRIIGELQESVMKVRMLPIEQLFNRFPRMIRDLSQSLGKDIELVLEGKETELDRTLIEEIGDPLIHLLRNAVDHGIESPEARRERGKPDKGKVTIRASHEDNQVLIVVGDDGGGIDSQRLLQKALSLKLLSTSEAEQLTEKEAVDLVFHPGLSTASKVSDISGRGVGMDIVRAGIERMNGRIDITTIKGQGTQFNIRLPLTLAIITGLMVKVSESTFIIPMSNVAEIVRLEPEEIRYVRGIPIVTIRDQVIPIVWLQDCFGYSEQHRQNKHIPVVIIGRAEKRYALAVDELLGNQEIVIKGLGGFVGQVEGIAGATILGNGKVALILEIGGIIRMMSRA</sequence>
<dbReference type="PANTHER" id="PTHR43395">
    <property type="entry name" value="SENSOR HISTIDINE KINASE CHEA"/>
    <property type="match status" value="1"/>
</dbReference>
<evidence type="ECO:0000256" key="6">
    <source>
        <dbReference type="ARBA" id="ARBA00022500"/>
    </source>
</evidence>
<dbReference type="CDD" id="cd16916">
    <property type="entry name" value="HATPase_CheA-like"/>
    <property type="match status" value="1"/>
</dbReference>
<feature type="domain" description="CheW-like" evidence="16">
    <location>
        <begin position="539"/>
        <end position="673"/>
    </location>
</feature>
<evidence type="ECO:0000256" key="7">
    <source>
        <dbReference type="ARBA" id="ARBA00022553"/>
    </source>
</evidence>
<protein>
    <recommendedName>
        <fullName evidence="4">Chemotaxis protein CheA</fullName>
        <ecNumber evidence="3">2.7.13.3</ecNumber>
    </recommendedName>
</protein>
<dbReference type="AlphaFoldDB" id="A0A3T1DCT7"/>
<evidence type="ECO:0000259" key="17">
    <source>
        <dbReference type="PROSITE" id="PS50894"/>
    </source>
</evidence>
<dbReference type="SUPFAM" id="SSF55052">
    <property type="entry name" value="CheY-binding domain of CheA"/>
    <property type="match status" value="1"/>
</dbReference>
<comment type="subcellular location">
    <subcellularLocation>
        <location evidence="2">Cytoplasm</location>
    </subcellularLocation>
</comment>
<keyword evidence="9" id="KW-0547">Nucleotide-binding</keyword>
<evidence type="ECO:0000256" key="11">
    <source>
        <dbReference type="ARBA" id="ARBA00022840"/>
    </source>
</evidence>
<dbReference type="InterPro" id="IPR010808">
    <property type="entry name" value="CheA_P2-bd"/>
</dbReference>
<dbReference type="PROSITE" id="PS50109">
    <property type="entry name" value="HIS_KIN"/>
    <property type="match status" value="1"/>
</dbReference>
<evidence type="ECO:0000256" key="3">
    <source>
        <dbReference type="ARBA" id="ARBA00012438"/>
    </source>
</evidence>
<dbReference type="InterPro" id="IPR035891">
    <property type="entry name" value="CheY-binding_CheA"/>
</dbReference>
<dbReference type="InterPro" id="IPR005467">
    <property type="entry name" value="His_kinase_dom"/>
</dbReference>
<dbReference type="FunFam" id="3.30.565.10:FF:000016">
    <property type="entry name" value="Chemotaxis protein CheA, putative"/>
    <property type="match status" value="1"/>
</dbReference>
<dbReference type="CDD" id="cd00731">
    <property type="entry name" value="CheA_reg"/>
    <property type="match status" value="1"/>
</dbReference>
<dbReference type="InterPro" id="IPR002545">
    <property type="entry name" value="CheW-lke_dom"/>
</dbReference>
<keyword evidence="8" id="KW-0808">Transferase</keyword>
<organism evidence="18 19">
    <name type="scientific">Cohnella abietis</name>
    <dbReference type="NCBI Taxonomy" id="2507935"/>
    <lineage>
        <taxon>Bacteria</taxon>
        <taxon>Bacillati</taxon>
        <taxon>Bacillota</taxon>
        <taxon>Bacilli</taxon>
        <taxon>Bacillales</taxon>
        <taxon>Paenibacillaceae</taxon>
        <taxon>Cohnella</taxon>
    </lineage>
</organism>
<accession>A0A3T1DCT7</accession>
<dbReference type="InterPro" id="IPR036097">
    <property type="entry name" value="HisK_dim/P_sf"/>
</dbReference>
<evidence type="ECO:0000256" key="2">
    <source>
        <dbReference type="ARBA" id="ARBA00004496"/>
    </source>
</evidence>
<dbReference type="SMART" id="SM00073">
    <property type="entry name" value="HPT"/>
    <property type="match status" value="1"/>
</dbReference>
<evidence type="ECO:0000256" key="13">
    <source>
        <dbReference type="ARBA" id="ARBA00035100"/>
    </source>
</evidence>
<evidence type="ECO:0000256" key="4">
    <source>
        <dbReference type="ARBA" id="ARBA00021495"/>
    </source>
</evidence>
<evidence type="ECO:0000313" key="19">
    <source>
        <dbReference type="Proteomes" id="UP000289856"/>
    </source>
</evidence>
<keyword evidence="7 14" id="KW-0597">Phosphoprotein</keyword>
<evidence type="ECO:0000256" key="10">
    <source>
        <dbReference type="ARBA" id="ARBA00022777"/>
    </source>
</evidence>
<dbReference type="SUPFAM" id="SSF55874">
    <property type="entry name" value="ATPase domain of HSP90 chaperone/DNA topoisomerase II/histidine kinase"/>
    <property type="match status" value="1"/>
</dbReference>
<dbReference type="GO" id="GO:0006935">
    <property type="term" value="P:chemotaxis"/>
    <property type="evidence" value="ECO:0007669"/>
    <property type="project" value="UniProtKB-KW"/>
</dbReference>
<keyword evidence="5" id="KW-0963">Cytoplasm</keyword>
<comment type="catalytic activity">
    <reaction evidence="1">
        <text>ATP + protein L-histidine = ADP + protein N-phospho-L-histidine.</text>
        <dbReference type="EC" id="2.7.13.3"/>
    </reaction>
</comment>
<evidence type="ECO:0000256" key="9">
    <source>
        <dbReference type="ARBA" id="ARBA00022741"/>
    </source>
</evidence>
<evidence type="ECO:0000256" key="14">
    <source>
        <dbReference type="PROSITE-ProRule" id="PRU00110"/>
    </source>
</evidence>
<dbReference type="InterPro" id="IPR004358">
    <property type="entry name" value="Sig_transdc_His_kin-like_C"/>
</dbReference>
<dbReference type="InterPro" id="IPR037006">
    <property type="entry name" value="CheA-like_homodim_sf"/>
</dbReference>
<dbReference type="RefSeq" id="WP_130614690.1">
    <property type="nucleotide sequence ID" value="NZ_AP019400.1"/>
</dbReference>
<dbReference type="InterPro" id="IPR051315">
    <property type="entry name" value="Bact_Chemotaxis_CheA"/>
</dbReference>
<keyword evidence="19" id="KW-1185">Reference proteome</keyword>
<dbReference type="CDD" id="cd00088">
    <property type="entry name" value="HPT"/>
    <property type="match status" value="1"/>
</dbReference>
<dbReference type="KEGG" id="cohn:KCTCHS21_51540"/>
<keyword evidence="12" id="KW-0902">Two-component regulatory system</keyword>
<keyword evidence="11" id="KW-0067">ATP-binding</keyword>
<dbReference type="Pfam" id="PF07194">
    <property type="entry name" value="P2"/>
    <property type="match status" value="1"/>
</dbReference>
<keyword evidence="6" id="KW-0145">Chemotaxis</keyword>
<dbReference type="InterPro" id="IPR008207">
    <property type="entry name" value="Sig_transdc_His_kin_Hpt_dom"/>
</dbReference>
<dbReference type="Pfam" id="PF01627">
    <property type="entry name" value="Hpt"/>
    <property type="match status" value="1"/>
</dbReference>
<dbReference type="GO" id="GO:0005524">
    <property type="term" value="F:ATP binding"/>
    <property type="evidence" value="ECO:0007669"/>
    <property type="project" value="UniProtKB-KW"/>
</dbReference>
<evidence type="ECO:0000256" key="5">
    <source>
        <dbReference type="ARBA" id="ARBA00022490"/>
    </source>
</evidence>
<evidence type="ECO:0000256" key="1">
    <source>
        <dbReference type="ARBA" id="ARBA00000085"/>
    </source>
</evidence>
<feature type="modified residue" description="Phosphohistidine" evidence="14">
    <location>
        <position position="47"/>
    </location>
</feature>
<dbReference type="PROSITE" id="PS50851">
    <property type="entry name" value="CHEW"/>
    <property type="match status" value="1"/>
</dbReference>
<name>A0A3T1DCT7_9BACL</name>
<feature type="domain" description="HPt" evidence="17">
    <location>
        <begin position="1"/>
        <end position="104"/>
    </location>
</feature>
<dbReference type="Pfam" id="PF01584">
    <property type="entry name" value="CheW"/>
    <property type="match status" value="1"/>
</dbReference>
<dbReference type="EMBL" id="AP019400">
    <property type="protein sequence ID" value="BBI35755.1"/>
    <property type="molecule type" value="Genomic_DNA"/>
</dbReference>
<dbReference type="InterPro" id="IPR036890">
    <property type="entry name" value="HATPase_C_sf"/>
</dbReference>
<reference evidence="18 19" key="1">
    <citation type="submission" date="2019-01" db="EMBL/GenBank/DDBJ databases">
        <title>Complete genome sequence of Cohnella hallensis HS21 isolated from Korean fir (Abies koreana) rhizospheric soil.</title>
        <authorList>
            <person name="Jiang L."/>
            <person name="Kang S.W."/>
            <person name="Kim S."/>
            <person name="Jung J."/>
            <person name="Kim C.Y."/>
            <person name="Kim D.H."/>
            <person name="Kim S.W."/>
            <person name="Lee J."/>
        </authorList>
    </citation>
    <scope>NUCLEOTIDE SEQUENCE [LARGE SCALE GENOMIC DNA]</scope>
    <source>
        <strain evidence="18 19">HS21</strain>
    </source>
</reference>